<evidence type="ECO:0000256" key="7">
    <source>
        <dbReference type="PIRNR" id="PIRNR000232"/>
    </source>
</evidence>
<dbReference type="AlphaFoldDB" id="A0A2T7UPC3"/>
<dbReference type="EC" id="1.-.-.-" evidence="7"/>
<evidence type="ECO:0000256" key="5">
    <source>
        <dbReference type="ARBA" id="ARBA00023002"/>
    </source>
</evidence>
<dbReference type="PANTHER" id="PTHR43821">
    <property type="entry name" value="NAD(P)H NITROREDUCTASE YDJA-RELATED"/>
    <property type="match status" value="1"/>
</dbReference>
<dbReference type="Pfam" id="PF00881">
    <property type="entry name" value="Nitroreductase"/>
    <property type="match status" value="1"/>
</dbReference>
<dbReference type="InterPro" id="IPR000415">
    <property type="entry name" value="Nitroreductase-like"/>
</dbReference>
<dbReference type="RefSeq" id="WP_107752738.1">
    <property type="nucleotide sequence ID" value="NZ_QBKF01000008.1"/>
</dbReference>
<dbReference type="Proteomes" id="UP000244810">
    <property type="component" value="Unassembled WGS sequence"/>
</dbReference>
<evidence type="ECO:0000256" key="1">
    <source>
        <dbReference type="ARBA" id="ARBA00007118"/>
    </source>
</evidence>
<evidence type="ECO:0000313" key="11">
    <source>
        <dbReference type="Proteomes" id="UP000244810"/>
    </source>
</evidence>
<comment type="cofactor">
    <cofactor evidence="8">
        <name>FMN</name>
        <dbReference type="ChEBI" id="CHEBI:58210"/>
    </cofactor>
    <text evidence="8">Binds 1 FMN per subunit.</text>
</comment>
<keyword evidence="2 7" id="KW-0285">Flavoprotein</keyword>
<dbReference type="PIRSF" id="PIRSF000232">
    <property type="entry name" value="YdjA"/>
    <property type="match status" value="1"/>
</dbReference>
<dbReference type="CDD" id="cd02135">
    <property type="entry name" value="YdjA-like"/>
    <property type="match status" value="1"/>
</dbReference>
<keyword evidence="4 7" id="KW-0521">NADP</keyword>
<evidence type="ECO:0000259" key="9">
    <source>
        <dbReference type="Pfam" id="PF00881"/>
    </source>
</evidence>
<dbReference type="GO" id="GO:0016491">
    <property type="term" value="F:oxidoreductase activity"/>
    <property type="evidence" value="ECO:0007669"/>
    <property type="project" value="UniProtKB-UniRule"/>
</dbReference>
<evidence type="ECO:0000256" key="2">
    <source>
        <dbReference type="ARBA" id="ARBA00022630"/>
    </source>
</evidence>
<keyword evidence="3 7" id="KW-0288">FMN</keyword>
<accession>A0A2T7UPC3</accession>
<protein>
    <recommendedName>
        <fullName evidence="7">Putative NAD(P)H nitroreductase</fullName>
        <ecNumber evidence="7">1.-.-.-</ecNumber>
    </recommendedName>
</protein>
<organism evidence="10 11">
    <name type="scientific">Pararhodobacter aggregans</name>
    <dbReference type="NCBI Taxonomy" id="404875"/>
    <lineage>
        <taxon>Bacteria</taxon>
        <taxon>Pseudomonadati</taxon>
        <taxon>Pseudomonadota</taxon>
        <taxon>Alphaproteobacteria</taxon>
        <taxon>Rhodobacterales</taxon>
        <taxon>Paracoccaceae</taxon>
        <taxon>Pararhodobacter</taxon>
    </lineage>
</organism>
<evidence type="ECO:0000256" key="4">
    <source>
        <dbReference type="ARBA" id="ARBA00022857"/>
    </source>
</evidence>
<evidence type="ECO:0000256" key="6">
    <source>
        <dbReference type="ARBA" id="ARBA00023027"/>
    </source>
</evidence>
<dbReference type="Gene3D" id="3.40.109.10">
    <property type="entry name" value="NADH Oxidase"/>
    <property type="match status" value="1"/>
</dbReference>
<feature type="domain" description="Nitroreductase" evidence="9">
    <location>
        <begin position="27"/>
        <end position="168"/>
    </location>
</feature>
<dbReference type="OrthoDB" id="9804207at2"/>
<feature type="binding site" evidence="8">
    <location>
        <position position="41"/>
    </location>
    <ligand>
        <name>FMN</name>
        <dbReference type="ChEBI" id="CHEBI:58210"/>
        <note>ligand shared between dimeric partners</note>
    </ligand>
</feature>
<dbReference type="InterPro" id="IPR052530">
    <property type="entry name" value="NAD(P)H_nitroreductase"/>
</dbReference>
<keyword evidence="5 7" id="KW-0560">Oxidoreductase</keyword>
<dbReference type="PANTHER" id="PTHR43821:SF1">
    <property type="entry name" value="NAD(P)H NITROREDUCTASE YDJA-RELATED"/>
    <property type="match status" value="1"/>
</dbReference>
<feature type="binding site" description="in other chain" evidence="8">
    <location>
        <begin position="14"/>
        <end position="16"/>
    </location>
    <ligand>
        <name>FMN</name>
        <dbReference type="ChEBI" id="CHEBI:58210"/>
        <note>ligand shared between dimeric partners</note>
    </ligand>
</feature>
<comment type="similarity">
    <text evidence="1 7">Belongs to the nitroreductase family.</text>
</comment>
<evidence type="ECO:0000313" key="10">
    <source>
        <dbReference type="EMBL" id="PVE46575.1"/>
    </source>
</evidence>
<reference evidence="10 11" key="1">
    <citation type="journal article" date="2011" name="Syst. Appl. Microbiol.">
        <title>Defluviimonas denitrificans gen. nov., sp. nov., and Pararhodobacter aggregans gen. nov., sp. nov., non-phototrophic Rhodobacteraceae from the biofilter of a marine aquaculture.</title>
        <authorList>
            <person name="Foesel B.U."/>
            <person name="Drake H.L."/>
            <person name="Schramm A."/>
        </authorList>
    </citation>
    <scope>NUCLEOTIDE SEQUENCE [LARGE SCALE GENOMIC DNA]</scope>
    <source>
        <strain evidence="10 11">D1-19</strain>
    </source>
</reference>
<evidence type="ECO:0000256" key="3">
    <source>
        <dbReference type="ARBA" id="ARBA00022643"/>
    </source>
</evidence>
<gene>
    <name evidence="10" type="ORF">DDE23_15620</name>
</gene>
<dbReference type="EMBL" id="QDDR01000008">
    <property type="protein sequence ID" value="PVE46575.1"/>
    <property type="molecule type" value="Genomic_DNA"/>
</dbReference>
<dbReference type="InterPro" id="IPR029479">
    <property type="entry name" value="Nitroreductase"/>
</dbReference>
<feature type="binding site" evidence="8">
    <location>
        <position position="45"/>
    </location>
    <ligand>
        <name>FMN</name>
        <dbReference type="ChEBI" id="CHEBI:58210"/>
        <note>ligand shared between dimeric partners</note>
    </ligand>
</feature>
<keyword evidence="11" id="KW-1185">Reference proteome</keyword>
<keyword evidence="6 7" id="KW-0520">NAD</keyword>
<sequence>MTQANPVMDFLLTRRSKPAAALTAPAPEGAALEQLLTAAARVPDHGALAPWRFLVLEAPARQRLAGLVRERGPLLGVDPVKVEKSASLWEKSPLVVAVIAAPVPSEKAPELEQILSAGAVCAALVNAALASGWGAAWITGWAAFDREFMSRGLDLAPQEQVAGFVHLGSCATAVGDRPRPDLAAIVTRVSA</sequence>
<name>A0A2T7UPC3_9RHOB</name>
<dbReference type="SUPFAM" id="SSF55469">
    <property type="entry name" value="FMN-dependent nitroreductase-like"/>
    <property type="match status" value="1"/>
</dbReference>
<evidence type="ECO:0000256" key="8">
    <source>
        <dbReference type="PIRSR" id="PIRSR000232-1"/>
    </source>
</evidence>
<comment type="caution">
    <text evidence="10">The sequence shown here is derived from an EMBL/GenBank/DDBJ whole genome shotgun (WGS) entry which is preliminary data.</text>
</comment>
<dbReference type="InterPro" id="IPR026021">
    <property type="entry name" value="YdjA-like"/>
</dbReference>
<proteinExistence type="inferred from homology"/>
<feature type="binding site" description="in other chain" evidence="8">
    <location>
        <begin position="137"/>
        <end position="139"/>
    </location>
    <ligand>
        <name>FMN</name>
        <dbReference type="ChEBI" id="CHEBI:58210"/>
        <note>ligand shared between dimeric partners</note>
    </ligand>
</feature>